<dbReference type="InterPro" id="IPR032171">
    <property type="entry name" value="COR-A"/>
</dbReference>
<dbReference type="Proteomes" id="UP000241890">
    <property type="component" value="Unassembled WGS sequence"/>
</dbReference>
<dbReference type="EMBL" id="BEYU01000053">
    <property type="protein sequence ID" value="GBG29118.1"/>
    <property type="molecule type" value="Genomic_DNA"/>
</dbReference>
<dbReference type="Gene3D" id="1.10.10.10">
    <property type="entry name" value="Winged helix-like DNA-binding domain superfamily/Winged helix DNA-binding domain"/>
    <property type="match status" value="1"/>
</dbReference>
<reference evidence="4 5" key="1">
    <citation type="submission" date="2017-12" db="EMBL/GenBank/DDBJ databases">
        <title>Sequencing, de novo assembly and annotation of complete genome of a new Thraustochytrid species, strain FCC1311.</title>
        <authorList>
            <person name="Sedici K."/>
            <person name="Godart F."/>
            <person name="Aiese Cigliano R."/>
            <person name="Sanseverino W."/>
            <person name="Barakat M."/>
            <person name="Ortet P."/>
            <person name="Marechal E."/>
            <person name="Cagnac O."/>
            <person name="Amato A."/>
        </authorList>
    </citation>
    <scope>NUCLEOTIDE SEQUENCE [LARGE SCALE GENOMIC DNA]</scope>
</reference>
<dbReference type="InterPro" id="IPR027417">
    <property type="entry name" value="P-loop_NTPase"/>
</dbReference>
<dbReference type="InterPro" id="IPR035897">
    <property type="entry name" value="Toll_tir_struct_dom_sf"/>
</dbReference>
<dbReference type="Gene3D" id="3.30.70.1390">
    <property type="entry name" value="ROC domain from the Parkinson's disease-associated leucine-rich repeat kinase 2"/>
    <property type="match status" value="1"/>
</dbReference>
<dbReference type="OrthoDB" id="10252328at2759"/>
<evidence type="ECO:0000259" key="3">
    <source>
        <dbReference type="Pfam" id="PF16095"/>
    </source>
</evidence>
<feature type="domain" description="COR" evidence="3">
    <location>
        <begin position="249"/>
        <end position="330"/>
    </location>
</feature>
<dbReference type="Pfam" id="PF08477">
    <property type="entry name" value="Roc"/>
    <property type="match status" value="1"/>
</dbReference>
<dbReference type="InterPro" id="IPR000157">
    <property type="entry name" value="TIR_dom"/>
</dbReference>
<name>A0A2R5GH97_9STRA</name>
<dbReference type="SUPFAM" id="SSF52200">
    <property type="entry name" value="Toll/Interleukin receptor TIR domain"/>
    <property type="match status" value="1"/>
</dbReference>
<dbReference type="Gene3D" id="3.40.50.300">
    <property type="entry name" value="P-loop containing nucleotide triphosphate hydrolases"/>
    <property type="match status" value="1"/>
</dbReference>
<dbReference type="Pfam" id="PF16095">
    <property type="entry name" value="COR-A"/>
    <property type="match status" value="1"/>
</dbReference>
<comment type="caution">
    <text evidence="4">The sequence shown here is derived from an EMBL/GenBank/DDBJ whole genome shotgun (WGS) entry which is preliminary data.</text>
</comment>
<evidence type="ECO:0000259" key="2">
    <source>
        <dbReference type="Pfam" id="PF13676"/>
    </source>
</evidence>
<dbReference type="SUPFAM" id="SSF52540">
    <property type="entry name" value="P-loop containing nucleoside triphosphate hydrolases"/>
    <property type="match status" value="1"/>
</dbReference>
<evidence type="ECO:0000313" key="5">
    <source>
        <dbReference type="Proteomes" id="UP000241890"/>
    </source>
</evidence>
<proteinExistence type="predicted"/>
<dbReference type="InParanoid" id="A0A2R5GH97"/>
<evidence type="ECO:0000256" key="1">
    <source>
        <dbReference type="ARBA" id="ARBA00022737"/>
    </source>
</evidence>
<dbReference type="Gene3D" id="3.40.50.10140">
    <property type="entry name" value="Toll/interleukin-1 receptor homology (TIR) domain"/>
    <property type="match status" value="1"/>
</dbReference>
<dbReference type="AlphaFoldDB" id="A0A2R5GH97"/>
<dbReference type="PANTHER" id="PTHR47679:SF2">
    <property type="entry name" value="C-TERMINAL OF ROC (COR) DOMAIN-CONTAINING PROTEIN"/>
    <property type="match status" value="1"/>
</dbReference>
<organism evidence="4 5">
    <name type="scientific">Hondaea fermentalgiana</name>
    <dbReference type="NCBI Taxonomy" id="2315210"/>
    <lineage>
        <taxon>Eukaryota</taxon>
        <taxon>Sar</taxon>
        <taxon>Stramenopiles</taxon>
        <taxon>Bigyra</taxon>
        <taxon>Labyrinthulomycetes</taxon>
        <taxon>Thraustochytrida</taxon>
        <taxon>Thraustochytriidae</taxon>
        <taxon>Hondaea</taxon>
    </lineage>
</organism>
<accession>A0A2R5GH97</accession>
<dbReference type="Pfam" id="PF13676">
    <property type="entry name" value="TIR_2"/>
    <property type="match status" value="1"/>
</dbReference>
<dbReference type="InterPro" id="IPR036388">
    <property type="entry name" value="WH-like_DNA-bd_sf"/>
</dbReference>
<dbReference type="GO" id="GO:0007165">
    <property type="term" value="P:signal transduction"/>
    <property type="evidence" value="ECO:0007669"/>
    <property type="project" value="InterPro"/>
</dbReference>
<keyword evidence="1" id="KW-0677">Repeat</keyword>
<feature type="domain" description="TIR" evidence="2">
    <location>
        <begin position="602"/>
        <end position="704"/>
    </location>
</feature>
<gene>
    <name evidence="4" type="ORF">FCC1311_053412</name>
</gene>
<keyword evidence="5" id="KW-1185">Reference proteome</keyword>
<protein>
    <submittedName>
        <fullName evidence="4">Ras-related protein Rab-27A</fullName>
    </submittedName>
</protein>
<sequence length="745" mass="84132">MMTANSNLKQFPDNMPSLDGFESQAYRVAALRMAAQEQAASKKRQSLPRRVSRGIVDAVRRRSSAARPFVAEEQVELVPEAEMAQRFEYAEIADMAGKTQSGQKVKFTIWDYAGQDVFYALHHIFLTREGGVFMLVFDMQELLTEQDKALRYLRFWLNSIKLHAPKAPILLVATHYDQASSSLQAVERILQSLFRKLRGIKLVKNSGARLSFFPIDNMSPAANRAADLRAAVEKAASKLEAVSQKISLRWLKVLDDLMKLNRDHVPFAKVQELATKYHAGDQSDELLKFFHELGMLVHLRATDTLHDKVVLNPQWLLDKLARVIADEIHVKDIYYDERLSDLDLEDDFDHLRLRGIGSRRLFHFLWNGEEVEYLLDFMRATMLLSIWSFSEDGSAAQEGAEQTFLVSSLLNHAEDDALRSEIAGMPLGLTCVLDFSRFFLPDGVFARILSLCAEHSSKMSEGTREPQLAATEAIVRFGLSVFALQVEDDQIWLRAAGGTEQPASTLKMLISMFQGARDAVFQDLPWELLLQCPRDPSIFVSFDDLTKARDANRDKVMSTGTANAQVADFEPFFVNGSLTEDVHDNGAPQLAMALDSAFKYHVFLSHRQIEAGDACNLMAEKLKYRGVRVWVDQESEGNLAEAEMRRGIQDSRCYLLFLSKTVFTSAAVRMELSTALEMEKPILLVHESETDRPGFANFKTYIDSAPPNAADLFATVESMPFQRRLYLAKGFYDELTARIERAGCN</sequence>
<evidence type="ECO:0000313" key="4">
    <source>
        <dbReference type="EMBL" id="GBG29118.1"/>
    </source>
</evidence>
<dbReference type="PANTHER" id="PTHR47679">
    <property type="entry name" value="PROTEIN TORNADO 1"/>
    <property type="match status" value="1"/>
</dbReference>